<evidence type="ECO:0000256" key="7">
    <source>
        <dbReference type="ARBA" id="ARBA00024211"/>
    </source>
</evidence>
<dbReference type="PANTHER" id="PTHR31083:SF6">
    <property type="entry name" value="PROTEIN SOSEKI 3"/>
    <property type="match status" value="1"/>
</dbReference>
<name>A0ABY9DSS8_VITVI</name>
<dbReference type="Pfam" id="PF06136">
    <property type="entry name" value="SOK"/>
    <property type="match status" value="1"/>
</dbReference>
<dbReference type="PANTHER" id="PTHR31083">
    <property type="entry name" value="UPSTREAM OF FLC PROTEIN (DUF966)"/>
    <property type="match status" value="1"/>
</dbReference>
<reference evidence="9 10" key="1">
    <citation type="journal article" date="2023" name="Hortic Res">
        <title>The complete reference genome for grapevine (Vitis vinifera L.) genetics and breeding.</title>
        <authorList>
            <person name="Shi X."/>
            <person name="Cao S."/>
            <person name="Wang X."/>
            <person name="Huang S."/>
            <person name="Wang Y."/>
            <person name="Liu Z."/>
            <person name="Liu W."/>
            <person name="Leng X."/>
            <person name="Peng Y."/>
            <person name="Wang N."/>
            <person name="Wang Y."/>
            <person name="Ma Z."/>
            <person name="Xu X."/>
            <person name="Zhang F."/>
            <person name="Xue H."/>
            <person name="Zhong H."/>
            <person name="Wang Y."/>
            <person name="Zhang K."/>
            <person name="Velt A."/>
            <person name="Avia K."/>
            <person name="Holtgrawe D."/>
            <person name="Grimplet J."/>
            <person name="Matus J.T."/>
            <person name="Ware D."/>
            <person name="Wu X."/>
            <person name="Wang H."/>
            <person name="Liu C."/>
            <person name="Fang Y."/>
            <person name="Rustenholz C."/>
            <person name="Cheng Z."/>
            <person name="Xiao H."/>
            <person name="Zhou Y."/>
        </authorList>
    </citation>
    <scope>NUCLEOTIDE SEQUENCE [LARGE SCALE GENOMIC DNA]</scope>
    <source>
        <strain evidence="10">cv. Pinot noir / PN40024</strain>
        <tissue evidence="9">Leaf</tissue>
    </source>
</reference>
<protein>
    <recommendedName>
        <fullName evidence="8">SOSEKI DIX-like domain-containing protein</fullName>
    </recommendedName>
</protein>
<dbReference type="InterPro" id="IPR048351">
    <property type="entry name" value="SOK_DIX"/>
</dbReference>
<comment type="subcellular location">
    <subcellularLocation>
        <location evidence="1">Cell membrane</location>
        <topology evidence="1">Peripheral membrane protein</topology>
        <orientation evidence="1">Cytoplasmic side</orientation>
    </subcellularLocation>
</comment>
<sequence>MLCFGGEMEARMKKYRQTSPKMAKVWTEKSSKYQQSRKVPVVYYLCKNRQLEHPHFIEVPLSSPEGLYLRGEVKARAILLMIDRISVCVW</sequence>
<proteinExistence type="inferred from homology"/>
<dbReference type="InterPro" id="IPR010369">
    <property type="entry name" value="SOK"/>
</dbReference>
<accession>A0ABY9DSS8</accession>
<keyword evidence="10" id="KW-1185">Reference proteome</keyword>
<evidence type="ECO:0000259" key="8">
    <source>
        <dbReference type="Pfam" id="PF06136"/>
    </source>
</evidence>
<evidence type="ECO:0000256" key="2">
    <source>
        <dbReference type="ARBA" id="ARBA00022473"/>
    </source>
</evidence>
<evidence type="ECO:0000256" key="4">
    <source>
        <dbReference type="ARBA" id="ARBA00022618"/>
    </source>
</evidence>
<organism evidence="9 10">
    <name type="scientific">Vitis vinifera</name>
    <name type="common">Grape</name>
    <dbReference type="NCBI Taxonomy" id="29760"/>
    <lineage>
        <taxon>Eukaryota</taxon>
        <taxon>Viridiplantae</taxon>
        <taxon>Streptophyta</taxon>
        <taxon>Embryophyta</taxon>
        <taxon>Tracheophyta</taxon>
        <taxon>Spermatophyta</taxon>
        <taxon>Magnoliopsida</taxon>
        <taxon>eudicotyledons</taxon>
        <taxon>Gunneridae</taxon>
        <taxon>Pentapetalae</taxon>
        <taxon>rosids</taxon>
        <taxon>Vitales</taxon>
        <taxon>Vitaceae</taxon>
        <taxon>Viteae</taxon>
        <taxon>Vitis</taxon>
    </lineage>
</organism>
<evidence type="ECO:0000256" key="6">
    <source>
        <dbReference type="ARBA" id="ARBA00023306"/>
    </source>
</evidence>
<keyword evidence="4" id="KW-0132">Cell division</keyword>
<gene>
    <name evidence="9" type="ORF">VitviT2T_027774</name>
</gene>
<dbReference type="EMBL" id="CP126665">
    <property type="protein sequence ID" value="WKA10191.1"/>
    <property type="molecule type" value="Genomic_DNA"/>
</dbReference>
<keyword evidence="2" id="KW-0217">Developmental protein</keyword>
<feature type="domain" description="SOSEKI DIX-like" evidence="8">
    <location>
        <begin position="39"/>
        <end position="74"/>
    </location>
</feature>
<evidence type="ECO:0000256" key="1">
    <source>
        <dbReference type="ARBA" id="ARBA00004413"/>
    </source>
</evidence>
<evidence type="ECO:0000313" key="10">
    <source>
        <dbReference type="Proteomes" id="UP001227230"/>
    </source>
</evidence>
<evidence type="ECO:0000256" key="3">
    <source>
        <dbReference type="ARBA" id="ARBA00022475"/>
    </source>
</evidence>
<comment type="similarity">
    <text evidence="7">Belongs to the SOSEKI family.</text>
</comment>
<evidence type="ECO:0000313" key="9">
    <source>
        <dbReference type="EMBL" id="WKA10191.1"/>
    </source>
</evidence>
<keyword evidence="5" id="KW-0472">Membrane</keyword>
<evidence type="ECO:0000256" key="5">
    <source>
        <dbReference type="ARBA" id="ARBA00023136"/>
    </source>
</evidence>
<keyword evidence="3" id="KW-1003">Cell membrane</keyword>
<dbReference type="Proteomes" id="UP001227230">
    <property type="component" value="Chromosome 18"/>
</dbReference>
<keyword evidence="6" id="KW-0131">Cell cycle</keyword>